<evidence type="ECO:0000259" key="2">
    <source>
        <dbReference type="PROSITE" id="PS51272"/>
    </source>
</evidence>
<feature type="domain" description="SLH" evidence="2">
    <location>
        <begin position="419"/>
        <end position="480"/>
    </location>
</feature>
<evidence type="ECO:0000256" key="1">
    <source>
        <dbReference type="SAM" id="SignalP"/>
    </source>
</evidence>
<evidence type="ECO:0000313" key="4">
    <source>
        <dbReference type="Proteomes" id="UP000537775"/>
    </source>
</evidence>
<feature type="signal peptide" evidence="1">
    <location>
        <begin position="1"/>
        <end position="26"/>
    </location>
</feature>
<dbReference type="Proteomes" id="UP000537775">
    <property type="component" value="Unassembled WGS sequence"/>
</dbReference>
<accession>A0A7X0KUM8</accession>
<comment type="caution">
    <text evidence="3">The sequence shown here is derived from an EMBL/GenBank/DDBJ whole genome shotgun (WGS) entry which is preliminary data.</text>
</comment>
<feature type="domain" description="SLH" evidence="2">
    <location>
        <begin position="481"/>
        <end position="546"/>
    </location>
</feature>
<dbReference type="Pfam" id="PF00395">
    <property type="entry name" value="SLH"/>
    <property type="match status" value="1"/>
</dbReference>
<keyword evidence="4" id="KW-1185">Reference proteome</keyword>
<sequence length="675" mass="74167">MIRLVHAVTGLLAIVAALIVAPAAQAQPAAASGSVVQTSLAGFSAGDIISDAVFFDDGAMTEAQIQKFLEAQVPTCRSGYTCLKDWYDTSRSTSADAMCGAYSGGSSERASRIIYKVAQACGINPRVILVTLQKEQGLVTHTWPSEWRYTIAMGQGCPDTAACDEKYYGFFNQVYGAAWQFKRYANPPGTSQYFTWYAPKNTWNVLYNPDRSCGSSPVYISNQATANLYYYTPYQPNAAALKAGYGEGDGCSAYGNRNFYNYFTDWFGSTQSAAPPATDTPFVDVSSEPSSPVFNTFASDIVWLADQGISEGWTVAGGWREFRPRMAVKRDVMAAFLYRMAGSPDFDVPRVSPFTDVSSAQPFYEEIAWLAASGISTGWTTSAGSREFRPNASVSREVMAAFLYRYAGEPEWTSPDESPFVDVDTNDTFYREISWLAGSGVSAGWSRTDGGREFRPTSVVNRDVMAAFLHRLYLLQNPFVDVSSDTESPVYSVFAADIAWLASEGISEGWTRGDGAREYRPTRPVLREAMAAFLYRLAGEPEFVAPAESPFVDVPVTWSFYREISWLAASGISEGWTLEDGTREFRPAESVRRDVMAAFLYRFAGSPEFDPPEASPFVDVPVSSPFYAEISWLAATGISTGWQRDDGLFEFRPTAAVNRDVMAAFLHRLDAVMAG</sequence>
<keyword evidence="1" id="KW-0732">Signal</keyword>
<dbReference type="RefSeq" id="WP_184750440.1">
    <property type="nucleotide sequence ID" value="NZ_BAAAJR010000010.1"/>
</dbReference>
<feature type="domain" description="SLH" evidence="2">
    <location>
        <begin position="547"/>
        <end position="614"/>
    </location>
</feature>
<protein>
    <recommendedName>
        <fullName evidence="2">SLH domain-containing protein</fullName>
    </recommendedName>
</protein>
<dbReference type="AlphaFoldDB" id="A0A7X0KUM8"/>
<dbReference type="InterPro" id="IPR001119">
    <property type="entry name" value="SLH_dom"/>
</dbReference>
<feature type="chain" id="PRO_5030585668" description="SLH domain-containing protein" evidence="1">
    <location>
        <begin position="27"/>
        <end position="675"/>
    </location>
</feature>
<reference evidence="3 4" key="1">
    <citation type="submission" date="2020-08" db="EMBL/GenBank/DDBJ databases">
        <title>Sequencing the genomes of 1000 actinobacteria strains.</title>
        <authorList>
            <person name="Klenk H.-P."/>
        </authorList>
    </citation>
    <scope>NUCLEOTIDE SEQUENCE [LARGE SCALE GENOMIC DNA]</scope>
    <source>
        <strain evidence="3 4">DSM 12511</strain>
    </source>
</reference>
<dbReference type="EMBL" id="JACHML010000001">
    <property type="protein sequence ID" value="MBB6391294.1"/>
    <property type="molecule type" value="Genomic_DNA"/>
</dbReference>
<name>A0A7X0KUM8_9MICO</name>
<proteinExistence type="predicted"/>
<dbReference type="PROSITE" id="PS51272">
    <property type="entry name" value="SLH"/>
    <property type="match status" value="5"/>
</dbReference>
<evidence type="ECO:0000313" key="3">
    <source>
        <dbReference type="EMBL" id="MBB6391294.1"/>
    </source>
</evidence>
<feature type="domain" description="SLH" evidence="2">
    <location>
        <begin position="616"/>
        <end position="675"/>
    </location>
</feature>
<organism evidence="3 4">
    <name type="scientific">Microbacterium thalassium</name>
    <dbReference type="NCBI Taxonomy" id="362649"/>
    <lineage>
        <taxon>Bacteria</taxon>
        <taxon>Bacillati</taxon>
        <taxon>Actinomycetota</taxon>
        <taxon>Actinomycetes</taxon>
        <taxon>Micrococcales</taxon>
        <taxon>Microbacteriaceae</taxon>
        <taxon>Microbacterium</taxon>
    </lineage>
</organism>
<feature type="domain" description="SLH" evidence="2">
    <location>
        <begin position="350"/>
        <end position="417"/>
    </location>
</feature>
<gene>
    <name evidence="3" type="ORF">HD594_001607</name>
</gene>